<feature type="transmembrane region" description="Helical" evidence="7">
    <location>
        <begin position="518"/>
        <end position="538"/>
    </location>
</feature>
<feature type="region of interest" description="Disordered" evidence="6">
    <location>
        <begin position="562"/>
        <end position="582"/>
    </location>
</feature>
<comment type="subcellular location">
    <subcellularLocation>
        <location evidence="1">Membrane</location>
        <topology evidence="1">Multi-pass membrane protein</topology>
    </subcellularLocation>
</comment>
<dbReference type="GeneID" id="54479635"/>
<feature type="transmembrane region" description="Helical" evidence="7">
    <location>
        <begin position="215"/>
        <end position="235"/>
    </location>
</feature>
<evidence type="ECO:0000256" key="7">
    <source>
        <dbReference type="SAM" id="Phobius"/>
    </source>
</evidence>
<feature type="transmembrane region" description="Helical" evidence="7">
    <location>
        <begin position="351"/>
        <end position="373"/>
    </location>
</feature>
<dbReference type="OrthoDB" id="10054429at2759"/>
<evidence type="ECO:0000313" key="8">
    <source>
        <dbReference type="EMBL" id="KAF2486077.1"/>
    </source>
</evidence>
<evidence type="ECO:0000256" key="5">
    <source>
        <dbReference type="ARBA" id="ARBA00023136"/>
    </source>
</evidence>
<proteinExistence type="predicted"/>
<organism evidence="8 9">
    <name type="scientific">Neohortaea acidophila</name>
    <dbReference type="NCBI Taxonomy" id="245834"/>
    <lineage>
        <taxon>Eukaryota</taxon>
        <taxon>Fungi</taxon>
        <taxon>Dikarya</taxon>
        <taxon>Ascomycota</taxon>
        <taxon>Pezizomycotina</taxon>
        <taxon>Dothideomycetes</taxon>
        <taxon>Dothideomycetidae</taxon>
        <taxon>Mycosphaerellales</taxon>
        <taxon>Teratosphaeriaceae</taxon>
        <taxon>Neohortaea</taxon>
    </lineage>
</organism>
<gene>
    <name evidence="8" type="ORF">BDY17DRAFT_70606</name>
</gene>
<keyword evidence="9" id="KW-1185">Reference proteome</keyword>
<dbReference type="PANTHER" id="PTHR45649:SF9">
    <property type="entry name" value="AMINO-ACID PERMEASE 2"/>
    <property type="match status" value="1"/>
</dbReference>
<dbReference type="EMBL" id="MU001632">
    <property type="protein sequence ID" value="KAF2486077.1"/>
    <property type="molecule type" value="Genomic_DNA"/>
</dbReference>
<dbReference type="PANTHER" id="PTHR45649">
    <property type="entry name" value="AMINO-ACID PERMEASE BAT1"/>
    <property type="match status" value="1"/>
</dbReference>
<evidence type="ECO:0000256" key="6">
    <source>
        <dbReference type="SAM" id="MobiDB-lite"/>
    </source>
</evidence>
<evidence type="ECO:0000256" key="4">
    <source>
        <dbReference type="ARBA" id="ARBA00022989"/>
    </source>
</evidence>
<keyword evidence="5 7" id="KW-0472">Membrane</keyword>
<keyword evidence="2" id="KW-0813">Transport</keyword>
<protein>
    <submittedName>
        <fullName evidence="8">Amino acid permease-domain-containing protein</fullName>
    </submittedName>
</protein>
<feature type="transmembrane region" description="Helical" evidence="7">
    <location>
        <begin position="136"/>
        <end position="154"/>
    </location>
</feature>
<evidence type="ECO:0000256" key="3">
    <source>
        <dbReference type="ARBA" id="ARBA00022692"/>
    </source>
</evidence>
<feature type="transmembrane region" description="Helical" evidence="7">
    <location>
        <begin position="255"/>
        <end position="276"/>
    </location>
</feature>
<feature type="transmembrane region" description="Helical" evidence="7">
    <location>
        <begin position="464"/>
        <end position="485"/>
    </location>
</feature>
<dbReference type="Proteomes" id="UP000799767">
    <property type="component" value="Unassembled WGS sequence"/>
</dbReference>
<evidence type="ECO:0000256" key="2">
    <source>
        <dbReference type="ARBA" id="ARBA00022448"/>
    </source>
</evidence>
<reference evidence="8" key="1">
    <citation type="journal article" date="2020" name="Stud. Mycol.">
        <title>101 Dothideomycetes genomes: a test case for predicting lifestyles and emergence of pathogens.</title>
        <authorList>
            <person name="Haridas S."/>
            <person name="Albert R."/>
            <person name="Binder M."/>
            <person name="Bloem J."/>
            <person name="Labutti K."/>
            <person name="Salamov A."/>
            <person name="Andreopoulos B."/>
            <person name="Baker S."/>
            <person name="Barry K."/>
            <person name="Bills G."/>
            <person name="Bluhm B."/>
            <person name="Cannon C."/>
            <person name="Castanera R."/>
            <person name="Culley D."/>
            <person name="Daum C."/>
            <person name="Ezra D."/>
            <person name="Gonzalez J."/>
            <person name="Henrissat B."/>
            <person name="Kuo A."/>
            <person name="Liang C."/>
            <person name="Lipzen A."/>
            <person name="Lutzoni F."/>
            <person name="Magnuson J."/>
            <person name="Mondo S."/>
            <person name="Nolan M."/>
            <person name="Ohm R."/>
            <person name="Pangilinan J."/>
            <person name="Park H.-J."/>
            <person name="Ramirez L."/>
            <person name="Alfaro M."/>
            <person name="Sun H."/>
            <person name="Tritt A."/>
            <person name="Yoshinaga Y."/>
            <person name="Zwiers L.-H."/>
            <person name="Turgeon B."/>
            <person name="Goodwin S."/>
            <person name="Spatafora J."/>
            <person name="Crous P."/>
            <person name="Grigoriev I."/>
        </authorList>
    </citation>
    <scope>NUCLEOTIDE SEQUENCE</scope>
    <source>
        <strain evidence="8">CBS 113389</strain>
    </source>
</reference>
<dbReference type="AlphaFoldDB" id="A0A6A6Q3V3"/>
<feature type="transmembrane region" description="Helical" evidence="7">
    <location>
        <begin position="186"/>
        <end position="203"/>
    </location>
</feature>
<keyword evidence="4 7" id="KW-1133">Transmembrane helix</keyword>
<accession>A0A6A6Q3V3</accession>
<dbReference type="RefSeq" id="XP_033592646.1">
    <property type="nucleotide sequence ID" value="XM_033738633.1"/>
</dbReference>
<name>A0A6A6Q3V3_9PEZI</name>
<evidence type="ECO:0000313" key="9">
    <source>
        <dbReference type="Proteomes" id="UP000799767"/>
    </source>
</evidence>
<feature type="transmembrane region" description="Helical" evidence="7">
    <location>
        <begin position="58"/>
        <end position="81"/>
    </location>
</feature>
<feature type="transmembrane region" description="Helical" evidence="7">
    <location>
        <begin position="425"/>
        <end position="452"/>
    </location>
</feature>
<dbReference type="GO" id="GO:0016020">
    <property type="term" value="C:membrane"/>
    <property type="evidence" value="ECO:0007669"/>
    <property type="project" value="UniProtKB-SubCell"/>
</dbReference>
<feature type="transmembrane region" description="Helical" evidence="7">
    <location>
        <begin position="297"/>
        <end position="323"/>
    </location>
</feature>
<dbReference type="GO" id="GO:0022857">
    <property type="term" value="F:transmembrane transporter activity"/>
    <property type="evidence" value="ECO:0007669"/>
    <property type="project" value="InterPro"/>
</dbReference>
<feature type="transmembrane region" description="Helical" evidence="7">
    <location>
        <begin position="93"/>
        <end position="116"/>
    </location>
</feature>
<evidence type="ECO:0000256" key="1">
    <source>
        <dbReference type="ARBA" id="ARBA00004141"/>
    </source>
</evidence>
<dbReference type="InterPro" id="IPR002293">
    <property type="entry name" value="AA/rel_permease1"/>
</dbReference>
<dbReference type="PIRSF" id="PIRSF006060">
    <property type="entry name" value="AA_transporter"/>
    <property type="match status" value="1"/>
</dbReference>
<keyword evidence="3 7" id="KW-0812">Transmembrane</keyword>
<feature type="transmembrane region" description="Helical" evidence="7">
    <location>
        <begin position="394"/>
        <end position="419"/>
    </location>
</feature>
<sequence length="582" mass="63852">MAHLWEMNTNEIDRRKSSVVAIHGPDGAVRRVSVTQLNDADRALAAEFGYEPVFKREFGYFSAFSFAVSISGTFATIAGTLSYPLYAGGSASAVWCWLISGAGCMCIACSVSELVSAYPTCGGLYYTVSRLAPKEWVPSISWVVGWLNLLGQVAGVASSEWSAAALLLAAVSMGTDFKYLPGNNDVVGVMAGLTVLTGLVNALSTKWMERMTKWYVVFHVLIIVSCSIALLVVAGKHGTLHTGKYVFTNVEDPSLSGWTPSGWSFLFGFLSVSWTMTDYDATAHIAEEIQEPEKKAAWAISLAMAFTYIVGWLFTIVLCFTMGNPHEILNSPVAQPVAQIFYNVLGKSGGIFFTVAAFIILMFVCFTAEQALARTIFAFSRDNLLPFSRVWTKIHPLTGTPLNAVAISIFCCIAINLIGLGSYTAIAGVFNVCAIALDWSYCIPIFCKLVFGKFKPGPWYMGKVGYFVNAWACIWTAFVAIIFVMPTALPVSAETVSAYSHHPQSPRMHQLTSESWQMNYAVVYLAGILAFAAIYWYAYGKRFYTGPIIEAKVEDEAFSNDVERSSDENSMRKRNIVEKEKN</sequence>
<dbReference type="Pfam" id="PF13520">
    <property type="entry name" value="AA_permease_2"/>
    <property type="match status" value="1"/>
</dbReference>
<dbReference type="Gene3D" id="1.20.1740.10">
    <property type="entry name" value="Amino acid/polyamine transporter I"/>
    <property type="match status" value="1"/>
</dbReference>